<comment type="caution">
    <text evidence="5">The sequence shown here is derived from an EMBL/GenBank/DDBJ whole genome shotgun (WGS) entry which is preliminary data.</text>
</comment>
<dbReference type="InterPro" id="IPR016477">
    <property type="entry name" value="Fructo-/Ketosamine-3-kinase"/>
</dbReference>
<dbReference type="EC" id="2.7.1.172" evidence="1"/>
<keyword evidence="4" id="KW-0732">Signal</keyword>
<comment type="catalytic activity">
    <reaction evidence="2">
        <text>N(6)-D-ribulosyl-L-lysyl-[protein] + ATP = N(6)-(3-O-phospho-D-ribulosyl)-L-lysyl-[protein] + ADP + H(+)</text>
        <dbReference type="Rhea" id="RHEA:48432"/>
        <dbReference type="Rhea" id="RHEA-COMP:12103"/>
        <dbReference type="Rhea" id="RHEA-COMP:12104"/>
        <dbReference type="ChEBI" id="CHEBI:15378"/>
        <dbReference type="ChEBI" id="CHEBI:30616"/>
        <dbReference type="ChEBI" id="CHEBI:90418"/>
        <dbReference type="ChEBI" id="CHEBI:90420"/>
        <dbReference type="ChEBI" id="CHEBI:456216"/>
        <dbReference type="EC" id="2.7.1.172"/>
    </reaction>
    <physiologicalReaction direction="left-to-right" evidence="2">
        <dbReference type="Rhea" id="RHEA:48433"/>
    </physiologicalReaction>
</comment>
<protein>
    <recommendedName>
        <fullName evidence="1">protein-ribulosamine 3-kinase</fullName>
        <ecNumber evidence="1">2.7.1.172</ecNumber>
    </recommendedName>
</protein>
<evidence type="ECO:0000256" key="2">
    <source>
        <dbReference type="ARBA" id="ARBA00048655"/>
    </source>
</evidence>
<evidence type="ECO:0000256" key="3">
    <source>
        <dbReference type="SAM" id="MobiDB-lite"/>
    </source>
</evidence>
<dbReference type="Proteomes" id="UP001515480">
    <property type="component" value="Unassembled WGS sequence"/>
</dbReference>
<dbReference type="PANTHER" id="PTHR12149">
    <property type="entry name" value="FRUCTOSAMINE 3 KINASE-RELATED PROTEIN"/>
    <property type="match status" value="1"/>
</dbReference>
<feature type="region of interest" description="Disordered" evidence="3">
    <location>
        <begin position="31"/>
        <end position="59"/>
    </location>
</feature>
<dbReference type="InterPro" id="IPR011009">
    <property type="entry name" value="Kinase-like_dom_sf"/>
</dbReference>
<dbReference type="GO" id="GO:0102193">
    <property type="term" value="F:protein-ribulosamine 3-kinase activity"/>
    <property type="evidence" value="ECO:0007669"/>
    <property type="project" value="UniProtKB-EC"/>
</dbReference>
<evidence type="ECO:0000256" key="4">
    <source>
        <dbReference type="SAM" id="SignalP"/>
    </source>
</evidence>
<evidence type="ECO:0000256" key="1">
    <source>
        <dbReference type="ARBA" id="ARBA00011961"/>
    </source>
</evidence>
<dbReference type="Pfam" id="PF03881">
    <property type="entry name" value="Fructosamin_kin"/>
    <property type="match status" value="1"/>
</dbReference>
<evidence type="ECO:0000313" key="5">
    <source>
        <dbReference type="EMBL" id="KAL1499533.1"/>
    </source>
</evidence>
<feature type="compositionally biased region" description="Pro residues" evidence="3">
    <location>
        <begin position="33"/>
        <end position="46"/>
    </location>
</feature>
<accession>A0AB34IHY2</accession>
<sequence>MFLALPSLLASFLPSVLPSFFPFILPARGNAPDPSPRSAPSIPRPLTPRLAGPPKLSSASLSDPIIAAISRCGYGRVRRVTDVTPPGTRSTHMRYDTDEGPVFCKRSPLPLEVLSAEATSLRVMGSAALAGGYLRVPAALGCGSLPFGGSYLLLEWVEPSRVLGLLPSTQEELGCGLAALHSAPQPPPRRGFGFECDTHLDGLRQDNRWMDTYADFFVARRLKPQLSALASRVGSEPSLHRLADPVLSAADVLLRELADPPALLHGDLWMGSVGANSAQQPVLYRGACWYGLPEFDLAAGSVYGSLGASFYRAYHAQRPQAPGFEERQDLFCLYHILNHLNLEATGSGHRGAKLTRREYSEKALELMKRIAAAGQR</sequence>
<dbReference type="AlphaFoldDB" id="A0AB34IHY2"/>
<dbReference type="PANTHER" id="PTHR12149:SF8">
    <property type="entry name" value="PROTEIN-RIBULOSAMINE 3-KINASE"/>
    <property type="match status" value="1"/>
</dbReference>
<evidence type="ECO:0000313" key="6">
    <source>
        <dbReference type="Proteomes" id="UP001515480"/>
    </source>
</evidence>
<gene>
    <name evidence="5" type="ORF">AB1Y20_011735</name>
</gene>
<organism evidence="5 6">
    <name type="scientific">Prymnesium parvum</name>
    <name type="common">Toxic golden alga</name>
    <dbReference type="NCBI Taxonomy" id="97485"/>
    <lineage>
        <taxon>Eukaryota</taxon>
        <taxon>Haptista</taxon>
        <taxon>Haptophyta</taxon>
        <taxon>Prymnesiophyceae</taxon>
        <taxon>Prymnesiales</taxon>
        <taxon>Prymnesiaceae</taxon>
        <taxon>Prymnesium</taxon>
    </lineage>
</organism>
<dbReference type="Gene3D" id="3.90.1200.10">
    <property type="match status" value="1"/>
</dbReference>
<proteinExistence type="predicted"/>
<feature type="chain" id="PRO_5044321483" description="protein-ribulosamine 3-kinase" evidence="4">
    <location>
        <begin position="19"/>
        <end position="376"/>
    </location>
</feature>
<feature type="signal peptide" evidence="4">
    <location>
        <begin position="1"/>
        <end position="18"/>
    </location>
</feature>
<dbReference type="EMBL" id="JBGBPQ010000025">
    <property type="protein sequence ID" value="KAL1499533.1"/>
    <property type="molecule type" value="Genomic_DNA"/>
</dbReference>
<dbReference type="SUPFAM" id="SSF56112">
    <property type="entry name" value="Protein kinase-like (PK-like)"/>
    <property type="match status" value="1"/>
</dbReference>
<reference evidence="5 6" key="1">
    <citation type="journal article" date="2024" name="Science">
        <title>Giant polyketide synthase enzymes in the biosynthesis of giant marine polyether toxins.</title>
        <authorList>
            <person name="Fallon T.R."/>
            <person name="Shende V.V."/>
            <person name="Wierzbicki I.H."/>
            <person name="Pendleton A.L."/>
            <person name="Watervoot N.F."/>
            <person name="Auber R.P."/>
            <person name="Gonzalez D.J."/>
            <person name="Wisecaver J.H."/>
            <person name="Moore B.S."/>
        </authorList>
    </citation>
    <scope>NUCLEOTIDE SEQUENCE [LARGE SCALE GENOMIC DNA]</scope>
    <source>
        <strain evidence="5 6">12B1</strain>
    </source>
</reference>
<name>A0AB34IHY2_PRYPA</name>
<keyword evidence="6" id="KW-1185">Reference proteome</keyword>